<proteinExistence type="predicted"/>
<dbReference type="HOGENOM" id="CLU_2427360_0_0_1"/>
<accession>A0A0C9X555</accession>
<reference evidence="1 2" key="1">
    <citation type="submission" date="2014-04" db="EMBL/GenBank/DDBJ databases">
        <authorList>
            <consortium name="DOE Joint Genome Institute"/>
            <person name="Kuo A."/>
            <person name="Kohler A."/>
            <person name="Nagy L.G."/>
            <person name="Floudas D."/>
            <person name="Copeland A."/>
            <person name="Barry K.W."/>
            <person name="Cichocki N."/>
            <person name="Veneault-Fourrey C."/>
            <person name="LaButti K."/>
            <person name="Lindquist E.A."/>
            <person name="Lipzen A."/>
            <person name="Lundell T."/>
            <person name="Morin E."/>
            <person name="Murat C."/>
            <person name="Sun H."/>
            <person name="Tunlid A."/>
            <person name="Henrissat B."/>
            <person name="Grigoriev I.V."/>
            <person name="Hibbett D.S."/>
            <person name="Martin F."/>
            <person name="Nordberg H.P."/>
            <person name="Cantor M.N."/>
            <person name="Hua S.X."/>
        </authorList>
    </citation>
    <scope>NUCLEOTIDE SEQUENCE [LARGE SCALE GENOMIC DNA]</scope>
    <source>
        <strain evidence="1 2">LaAM-08-1</strain>
    </source>
</reference>
<evidence type="ECO:0000313" key="2">
    <source>
        <dbReference type="Proteomes" id="UP000054477"/>
    </source>
</evidence>
<organism evidence="1 2">
    <name type="scientific">Laccaria amethystina LaAM-08-1</name>
    <dbReference type="NCBI Taxonomy" id="1095629"/>
    <lineage>
        <taxon>Eukaryota</taxon>
        <taxon>Fungi</taxon>
        <taxon>Dikarya</taxon>
        <taxon>Basidiomycota</taxon>
        <taxon>Agaricomycotina</taxon>
        <taxon>Agaricomycetes</taxon>
        <taxon>Agaricomycetidae</taxon>
        <taxon>Agaricales</taxon>
        <taxon>Agaricineae</taxon>
        <taxon>Hydnangiaceae</taxon>
        <taxon>Laccaria</taxon>
    </lineage>
</organism>
<sequence>MPITYPTFSGRQGMAILALVGGTSLLSYQMTRGIDGRVKEKESQRGFAAAHRKELAERHELVHLASAACVTPRPAKNANAKGSQISASKWV</sequence>
<evidence type="ECO:0000313" key="1">
    <source>
        <dbReference type="EMBL" id="KIJ92776.1"/>
    </source>
</evidence>
<dbReference type="EMBL" id="KN838885">
    <property type="protein sequence ID" value="KIJ92776.1"/>
    <property type="molecule type" value="Genomic_DNA"/>
</dbReference>
<dbReference type="Proteomes" id="UP000054477">
    <property type="component" value="Unassembled WGS sequence"/>
</dbReference>
<dbReference type="AlphaFoldDB" id="A0A0C9X555"/>
<keyword evidence="2" id="KW-1185">Reference proteome</keyword>
<name>A0A0C9X555_9AGAR</name>
<gene>
    <name evidence="1" type="ORF">K443DRAFT_685066</name>
</gene>
<reference evidence="2" key="2">
    <citation type="submission" date="2015-01" db="EMBL/GenBank/DDBJ databases">
        <title>Evolutionary Origins and Diversification of the Mycorrhizal Mutualists.</title>
        <authorList>
            <consortium name="DOE Joint Genome Institute"/>
            <consortium name="Mycorrhizal Genomics Consortium"/>
            <person name="Kohler A."/>
            <person name="Kuo A."/>
            <person name="Nagy L.G."/>
            <person name="Floudas D."/>
            <person name="Copeland A."/>
            <person name="Barry K.W."/>
            <person name="Cichocki N."/>
            <person name="Veneault-Fourrey C."/>
            <person name="LaButti K."/>
            <person name="Lindquist E.A."/>
            <person name="Lipzen A."/>
            <person name="Lundell T."/>
            <person name="Morin E."/>
            <person name="Murat C."/>
            <person name="Riley R."/>
            <person name="Ohm R."/>
            <person name="Sun H."/>
            <person name="Tunlid A."/>
            <person name="Henrissat B."/>
            <person name="Grigoriev I.V."/>
            <person name="Hibbett D.S."/>
            <person name="Martin F."/>
        </authorList>
    </citation>
    <scope>NUCLEOTIDE SEQUENCE [LARGE SCALE GENOMIC DNA]</scope>
    <source>
        <strain evidence="2">LaAM-08-1</strain>
    </source>
</reference>
<protein>
    <submittedName>
        <fullName evidence="1">Uncharacterized protein</fullName>
    </submittedName>
</protein>